<keyword evidence="1" id="KW-1133">Transmembrane helix</keyword>
<keyword evidence="1" id="KW-0472">Membrane</keyword>
<evidence type="ECO:0000313" key="2">
    <source>
        <dbReference type="EMBL" id="RDX85898.1"/>
    </source>
</evidence>
<proteinExistence type="predicted"/>
<reference evidence="2" key="1">
    <citation type="submission" date="2018-05" db="EMBL/GenBank/DDBJ databases">
        <title>Draft genome of Mucuna pruriens seed.</title>
        <authorList>
            <person name="Nnadi N.E."/>
            <person name="Vos R."/>
            <person name="Hasami M.H."/>
            <person name="Devisetty U.K."/>
            <person name="Aguiy J.C."/>
        </authorList>
    </citation>
    <scope>NUCLEOTIDE SEQUENCE [LARGE SCALE GENOMIC DNA]</scope>
    <source>
        <strain evidence="2">JCA_2017</strain>
    </source>
</reference>
<dbReference type="EMBL" id="QJKJ01006663">
    <property type="protein sequence ID" value="RDX85898.1"/>
    <property type="molecule type" value="Genomic_DNA"/>
</dbReference>
<evidence type="ECO:0000313" key="3">
    <source>
        <dbReference type="Proteomes" id="UP000257109"/>
    </source>
</evidence>
<dbReference type="AlphaFoldDB" id="A0A371G5R6"/>
<organism evidence="2 3">
    <name type="scientific">Mucuna pruriens</name>
    <name type="common">Velvet bean</name>
    <name type="synonym">Dolichos pruriens</name>
    <dbReference type="NCBI Taxonomy" id="157652"/>
    <lineage>
        <taxon>Eukaryota</taxon>
        <taxon>Viridiplantae</taxon>
        <taxon>Streptophyta</taxon>
        <taxon>Embryophyta</taxon>
        <taxon>Tracheophyta</taxon>
        <taxon>Spermatophyta</taxon>
        <taxon>Magnoliopsida</taxon>
        <taxon>eudicotyledons</taxon>
        <taxon>Gunneridae</taxon>
        <taxon>Pentapetalae</taxon>
        <taxon>rosids</taxon>
        <taxon>fabids</taxon>
        <taxon>Fabales</taxon>
        <taxon>Fabaceae</taxon>
        <taxon>Papilionoideae</taxon>
        <taxon>50 kb inversion clade</taxon>
        <taxon>NPAAA clade</taxon>
        <taxon>indigoferoid/millettioid clade</taxon>
        <taxon>Phaseoleae</taxon>
        <taxon>Mucuna</taxon>
    </lineage>
</organism>
<feature type="transmembrane region" description="Helical" evidence="1">
    <location>
        <begin position="219"/>
        <end position="241"/>
    </location>
</feature>
<sequence length="384" mass="44830">MNIRNQDISNPNVLTLKRSKRGEEETIHQEEEKPHVYLEDLDLSSSEDEDKEANLCLMANTIFEDEDDEKPIKTSFKFLISSFIYKELKRKFSKLSKYFESLEKESSILKKENLKEEHTNNLYKVNTYEVIELQKEVINLRQNLAKFVNGTKNLNKLLKYNKSSHDKSSLDFEKDKEIIEKPNIHYSIYRKFGHRSYDCRERPKGPSIRYQELSLTTEWLHGFSISWLWIVMPIVSLLYIFPGNNMINICSLGSNRQFRVTCLHTSLDASHFGNCGTKFMPTFTHIRMQRHINSEQSFAPLDNHIIFEFLLRVHVLTAIGDVVPPHEQLDVILEGLLEDYESIVSLINSKFDSLFVNKAYLNKFKKKVVASINFVEPSLYAPSS</sequence>
<dbReference type="STRING" id="157652.A0A371G5R6"/>
<keyword evidence="3" id="KW-1185">Reference proteome</keyword>
<keyword evidence="1" id="KW-0812">Transmembrane</keyword>
<dbReference type="OrthoDB" id="1436778at2759"/>
<feature type="non-terminal residue" evidence="2">
    <location>
        <position position="1"/>
    </location>
</feature>
<gene>
    <name evidence="2" type="ORF">CR513_32841</name>
</gene>
<accession>A0A371G5R6</accession>
<protein>
    <submittedName>
        <fullName evidence="2">Uncharacterized protein</fullName>
    </submittedName>
</protein>
<dbReference type="Proteomes" id="UP000257109">
    <property type="component" value="Unassembled WGS sequence"/>
</dbReference>
<comment type="caution">
    <text evidence="2">The sequence shown here is derived from an EMBL/GenBank/DDBJ whole genome shotgun (WGS) entry which is preliminary data.</text>
</comment>
<name>A0A371G5R6_MUCPR</name>
<evidence type="ECO:0000256" key="1">
    <source>
        <dbReference type="SAM" id="Phobius"/>
    </source>
</evidence>